<comment type="caution">
    <text evidence="3">The sequence shown here is derived from an EMBL/GenBank/DDBJ whole genome shotgun (WGS) entry which is preliminary data.</text>
</comment>
<protein>
    <submittedName>
        <fullName evidence="3">Uncharacterized protein</fullName>
    </submittedName>
</protein>
<dbReference type="EMBL" id="CM026421">
    <property type="protein sequence ID" value="KAG0589501.1"/>
    <property type="molecule type" value="Genomic_DNA"/>
</dbReference>
<reference evidence="3" key="1">
    <citation type="submission" date="2020-06" db="EMBL/GenBank/DDBJ databases">
        <title>WGS assembly of Ceratodon purpureus strain R40.</title>
        <authorList>
            <person name="Carey S.B."/>
            <person name="Jenkins J."/>
            <person name="Shu S."/>
            <person name="Lovell J.T."/>
            <person name="Sreedasyam A."/>
            <person name="Maumus F."/>
            <person name="Tiley G.P."/>
            <person name="Fernandez-Pozo N."/>
            <person name="Barry K."/>
            <person name="Chen C."/>
            <person name="Wang M."/>
            <person name="Lipzen A."/>
            <person name="Daum C."/>
            <person name="Saski C.A."/>
            <person name="Payton A.C."/>
            <person name="Mcbreen J.C."/>
            <person name="Conrad R.E."/>
            <person name="Kollar L.M."/>
            <person name="Olsson S."/>
            <person name="Huttunen S."/>
            <person name="Landis J.B."/>
            <person name="Wickett N.J."/>
            <person name="Johnson M.G."/>
            <person name="Rensing S.A."/>
            <person name="Grimwood J."/>
            <person name="Schmutz J."/>
            <person name="Mcdaniel S.F."/>
        </authorList>
    </citation>
    <scope>NUCLEOTIDE SEQUENCE</scope>
    <source>
        <strain evidence="3">R40</strain>
    </source>
</reference>
<keyword evidence="4" id="KW-1185">Reference proteome</keyword>
<keyword evidence="2" id="KW-0812">Transmembrane</keyword>
<feature type="compositionally biased region" description="Basic and acidic residues" evidence="1">
    <location>
        <begin position="9"/>
        <end position="27"/>
    </location>
</feature>
<sequence>MPVSNDNQNELRRSLLEAREIDQREPEQPDNGLEIEEIHEGIEHSDIHEEIDTSPNQGPAKANSDYQWELDFHNNPGKTDSVKKIQCIYYYWGKDFKNTEKKASNAKNDMKGSWTDIYALVGFFSVFQGVLFESATQLATESCRFSVIPVTLSVVGSAASIAAAWYKLLEVQEYYGEYIKARRRSKILQTRIKSCKKAVAKGELVDRINFNLIEQEATKLEELFKPLFDKQFNKIRFLRGFLLIVFFVFAFLLAGSIYALICDEYY</sequence>
<organism evidence="3 4">
    <name type="scientific">Ceratodon purpureus</name>
    <name type="common">Fire moss</name>
    <name type="synonym">Dicranum purpureum</name>
    <dbReference type="NCBI Taxonomy" id="3225"/>
    <lineage>
        <taxon>Eukaryota</taxon>
        <taxon>Viridiplantae</taxon>
        <taxon>Streptophyta</taxon>
        <taxon>Embryophyta</taxon>
        <taxon>Bryophyta</taxon>
        <taxon>Bryophytina</taxon>
        <taxon>Bryopsida</taxon>
        <taxon>Dicranidae</taxon>
        <taxon>Pseudoditrichales</taxon>
        <taxon>Ditrichaceae</taxon>
        <taxon>Ceratodon</taxon>
    </lineage>
</organism>
<gene>
    <name evidence="3" type="ORF">KC19_1G024700</name>
</gene>
<evidence type="ECO:0000313" key="4">
    <source>
        <dbReference type="Proteomes" id="UP000822688"/>
    </source>
</evidence>
<dbReference type="PANTHER" id="PTHR33287:SF11">
    <property type="entry name" value="OS03G0778400 PROTEIN"/>
    <property type="match status" value="1"/>
</dbReference>
<feature type="transmembrane region" description="Helical" evidence="2">
    <location>
        <begin position="145"/>
        <end position="166"/>
    </location>
</feature>
<accession>A0A8T0J3Q6</accession>
<keyword evidence="2" id="KW-1133">Transmembrane helix</keyword>
<name>A0A8T0J3Q6_CERPU</name>
<evidence type="ECO:0000256" key="2">
    <source>
        <dbReference type="SAM" id="Phobius"/>
    </source>
</evidence>
<evidence type="ECO:0000256" key="1">
    <source>
        <dbReference type="SAM" id="MobiDB-lite"/>
    </source>
</evidence>
<feature type="region of interest" description="Disordered" evidence="1">
    <location>
        <begin position="1"/>
        <end position="34"/>
    </location>
</feature>
<dbReference type="Proteomes" id="UP000822688">
    <property type="component" value="Chromosome 1"/>
</dbReference>
<feature type="transmembrane region" description="Helical" evidence="2">
    <location>
        <begin position="240"/>
        <end position="261"/>
    </location>
</feature>
<evidence type="ECO:0000313" key="3">
    <source>
        <dbReference type="EMBL" id="KAG0589501.1"/>
    </source>
</evidence>
<dbReference type="AlphaFoldDB" id="A0A8T0J3Q6"/>
<keyword evidence="2" id="KW-0472">Membrane</keyword>
<dbReference type="PANTHER" id="PTHR33287">
    <property type="entry name" value="OS03G0453550 PROTEIN"/>
    <property type="match status" value="1"/>
</dbReference>
<proteinExistence type="predicted"/>
<feature type="transmembrane region" description="Helical" evidence="2">
    <location>
        <begin position="117"/>
        <end position="139"/>
    </location>
</feature>